<dbReference type="AlphaFoldDB" id="A0A4V2KSI5"/>
<evidence type="ECO:0000313" key="1">
    <source>
        <dbReference type="EMBL" id="TBW32967.1"/>
    </source>
</evidence>
<dbReference type="RefSeq" id="WP_131311626.1">
    <property type="nucleotide sequence ID" value="NZ_SJFN01000049.1"/>
</dbReference>
<gene>
    <name evidence="1" type="ORF">EYW49_21180</name>
</gene>
<dbReference type="Proteomes" id="UP000292781">
    <property type="component" value="Unassembled WGS sequence"/>
</dbReference>
<evidence type="ECO:0000313" key="2">
    <source>
        <dbReference type="Proteomes" id="UP000292781"/>
    </source>
</evidence>
<dbReference type="OrthoDB" id="9971206at2"/>
<reference evidence="1 2" key="1">
    <citation type="submission" date="2019-02" db="EMBL/GenBank/DDBJ databases">
        <title>Siculibacillus lacustris gen. nov., sp. nov., a new rosette-forming bacterium isolated from a freshwater crater lake (Lake St. Ana, Romania).</title>
        <authorList>
            <person name="Felfoldi T."/>
            <person name="Marton Z."/>
            <person name="Szabo A."/>
            <person name="Mentes A."/>
            <person name="Boka K."/>
            <person name="Marialigeti K."/>
            <person name="Mathe I."/>
            <person name="Koncz M."/>
            <person name="Schumann P."/>
            <person name="Toth E."/>
        </authorList>
    </citation>
    <scope>NUCLEOTIDE SEQUENCE [LARGE SCALE GENOMIC DNA]</scope>
    <source>
        <strain evidence="1 2">SA-279</strain>
    </source>
</reference>
<organism evidence="1 2">
    <name type="scientific">Siculibacillus lacustris</name>
    <dbReference type="NCBI Taxonomy" id="1549641"/>
    <lineage>
        <taxon>Bacteria</taxon>
        <taxon>Pseudomonadati</taxon>
        <taxon>Pseudomonadota</taxon>
        <taxon>Alphaproteobacteria</taxon>
        <taxon>Hyphomicrobiales</taxon>
        <taxon>Ancalomicrobiaceae</taxon>
        <taxon>Siculibacillus</taxon>
    </lineage>
</organism>
<proteinExistence type="predicted"/>
<dbReference type="EMBL" id="SJFN01000049">
    <property type="protein sequence ID" value="TBW32967.1"/>
    <property type="molecule type" value="Genomic_DNA"/>
</dbReference>
<name>A0A4V2KSI5_9HYPH</name>
<sequence length="159" mass="17771">MKVSLKEAVTVGAVAAAALGLKILIEDPINYDKLVGPIQEKMERGLTDRDFQLLPPTDRRTLTAFRDRCSISIGQSRPEGGEDAIFREIYGATGPMSFWYRGEIYAARPGARALIDRYFERIKLTVGFTPLVHPIYHMVTSGVCDRQVLKSLALDDVQR</sequence>
<comment type="caution">
    <text evidence="1">The sequence shown here is derived from an EMBL/GenBank/DDBJ whole genome shotgun (WGS) entry which is preliminary data.</text>
</comment>
<keyword evidence="2" id="KW-1185">Reference proteome</keyword>
<accession>A0A4V2KSI5</accession>
<protein>
    <submittedName>
        <fullName evidence="1">Uncharacterized protein</fullName>
    </submittedName>
</protein>